<dbReference type="InterPro" id="IPR007048">
    <property type="entry name" value="IraD/Gp25-like"/>
</dbReference>
<dbReference type="Proteomes" id="UP001241092">
    <property type="component" value="Chromosome"/>
</dbReference>
<feature type="domain" description="IraD/Gp25-like" evidence="1">
    <location>
        <begin position="24"/>
        <end position="108"/>
    </location>
</feature>
<name>A0AAI8XQL6_MYCME</name>
<evidence type="ECO:0000259" key="1">
    <source>
        <dbReference type="Pfam" id="PF04965"/>
    </source>
</evidence>
<dbReference type="SUPFAM" id="SSF160719">
    <property type="entry name" value="gpW/gp25-like"/>
    <property type="match status" value="1"/>
</dbReference>
<gene>
    <name evidence="3" type="ORF">hbim_04985</name>
    <name evidence="2" type="ORF">MMAGJ_54900</name>
</gene>
<reference evidence="2" key="2">
    <citation type="submission" date="2020-02" db="EMBL/GenBank/DDBJ databases">
        <authorList>
            <person name="Matsumoto Y."/>
            <person name="Motooka D."/>
            <person name="Nakamura S."/>
        </authorList>
    </citation>
    <scope>NUCLEOTIDE SEQUENCE</scope>
    <source>
        <strain evidence="2">JCM 12375</strain>
    </source>
</reference>
<evidence type="ECO:0000313" key="2">
    <source>
        <dbReference type="EMBL" id="BBX36208.1"/>
    </source>
</evidence>
<dbReference type="AlphaFoldDB" id="A0AAI8XQL6"/>
<accession>A0AAI8XQL6</accession>
<keyword evidence="4" id="KW-1185">Reference proteome</keyword>
<protein>
    <recommendedName>
        <fullName evidence="1">IraD/Gp25-like domain-containing protein</fullName>
    </recommendedName>
</protein>
<sequence length="124" mass="13396">MDQAMSFPFRVTELGAAALSPRSRAIREALEQLLLTIPGERVNRPNFGCGIQRLVFDGTGPLALATAEYLITTSIRDHLSDLVTLDAVRVTVEESTVLVDILYTVKGTGEESALTIAQPLQVSP</sequence>
<dbReference type="EMBL" id="AP022567">
    <property type="protein sequence ID" value="BBX36208.1"/>
    <property type="molecule type" value="Genomic_DNA"/>
</dbReference>
<dbReference type="Pfam" id="PF04965">
    <property type="entry name" value="GPW_gp25"/>
    <property type="match status" value="1"/>
</dbReference>
<evidence type="ECO:0000313" key="3">
    <source>
        <dbReference type="EMBL" id="BDY31033.1"/>
    </source>
</evidence>
<organism evidence="3 5">
    <name type="scientific">Mycolicibacterium mageritense</name>
    <name type="common">Mycobacterium mageritense</name>
    <dbReference type="NCBI Taxonomy" id="53462"/>
    <lineage>
        <taxon>Bacteria</taxon>
        <taxon>Bacillati</taxon>
        <taxon>Actinomycetota</taxon>
        <taxon>Actinomycetes</taxon>
        <taxon>Mycobacteriales</taxon>
        <taxon>Mycobacteriaceae</taxon>
        <taxon>Mycolicibacterium</taxon>
    </lineage>
</organism>
<reference evidence="3" key="3">
    <citation type="submission" date="2023-03" db="EMBL/GenBank/DDBJ databases">
        <title>Draft genome sequence of a Mycolicibacterium mageritense strain H4_3_1 isolated from a hybrid biological-inorganic system reactor.</title>
        <authorList>
            <person name="Feng X."/>
            <person name="Kazama D."/>
            <person name="Sato K."/>
            <person name="Kobayashi H."/>
        </authorList>
    </citation>
    <scope>NUCLEOTIDE SEQUENCE</scope>
    <source>
        <strain evidence="3">H4_3_1</strain>
    </source>
</reference>
<evidence type="ECO:0000313" key="5">
    <source>
        <dbReference type="Proteomes" id="UP001241092"/>
    </source>
</evidence>
<dbReference type="Gene3D" id="3.10.450.40">
    <property type="match status" value="1"/>
</dbReference>
<reference evidence="2 4" key="1">
    <citation type="journal article" date="2019" name="Emerg. Microbes Infect.">
        <title>Comprehensive subspecies identification of 175 nontuberculous mycobacteria species based on 7547 genomic profiles.</title>
        <authorList>
            <person name="Matsumoto Y."/>
            <person name="Kinjo T."/>
            <person name="Motooka D."/>
            <person name="Nabeya D."/>
            <person name="Jung N."/>
            <person name="Uechi K."/>
            <person name="Horii T."/>
            <person name="Iida T."/>
            <person name="Fujita J."/>
            <person name="Nakamura S."/>
        </authorList>
    </citation>
    <scope>NUCLEOTIDE SEQUENCE [LARGE SCALE GENOMIC DNA]</scope>
    <source>
        <strain evidence="2 4">JCM 12375</strain>
    </source>
</reference>
<proteinExistence type="predicted"/>
<dbReference type="EMBL" id="AP027452">
    <property type="protein sequence ID" value="BDY31033.1"/>
    <property type="molecule type" value="Genomic_DNA"/>
</dbReference>
<dbReference type="Proteomes" id="UP000465622">
    <property type="component" value="Chromosome"/>
</dbReference>
<evidence type="ECO:0000313" key="4">
    <source>
        <dbReference type="Proteomes" id="UP000465622"/>
    </source>
</evidence>